<reference evidence="1 2" key="1">
    <citation type="submission" date="2019-02" db="EMBL/GenBank/DDBJ databases">
        <title>The genomic architecture of introgression among sibling species of bacteria.</title>
        <authorList>
            <person name="Cavassim M.I.A."/>
            <person name="Moeskjaer S."/>
            <person name="Moslemi C."/>
            <person name="Fields B."/>
            <person name="Bachmann A."/>
            <person name="Vilhjalmsson B."/>
            <person name="Schierup M.H."/>
            <person name="Young J.P.W."/>
            <person name="Andersen S.U."/>
        </authorList>
    </citation>
    <scope>NUCLEOTIDE SEQUENCE [LARGE SCALE GENOMIC DNA]</scope>
    <source>
        <strain evidence="1 2">SM151B</strain>
        <plasmid evidence="1">pSM151B_Rh01</plasmid>
    </source>
</reference>
<comment type="caution">
    <text evidence="1">The sequence shown here is derived from an EMBL/GenBank/DDBJ whole genome shotgun (WGS) entry which is preliminary data.</text>
</comment>
<name>A0ABD7PK24_RHILE</name>
<proteinExistence type="predicted"/>
<protein>
    <submittedName>
        <fullName evidence="1">Uncharacterized protein</fullName>
    </submittedName>
</protein>
<dbReference type="Proteomes" id="UP000292036">
    <property type="component" value="Unassembled WGS sequence"/>
</dbReference>
<organism evidence="1 2">
    <name type="scientific">Rhizobium leguminosarum</name>
    <dbReference type="NCBI Taxonomy" id="384"/>
    <lineage>
        <taxon>Bacteria</taxon>
        <taxon>Pseudomonadati</taxon>
        <taxon>Pseudomonadota</taxon>
        <taxon>Alphaproteobacteria</taxon>
        <taxon>Hyphomicrobiales</taxon>
        <taxon>Rhizobiaceae</taxon>
        <taxon>Rhizobium/Agrobacterium group</taxon>
        <taxon>Rhizobium</taxon>
    </lineage>
</organism>
<keyword evidence="1" id="KW-0614">Plasmid</keyword>
<evidence type="ECO:0000313" key="1">
    <source>
        <dbReference type="EMBL" id="TAW25212.1"/>
    </source>
</evidence>
<dbReference type="EMBL" id="SIPS01000002">
    <property type="protein sequence ID" value="TAW25212.1"/>
    <property type="molecule type" value="Genomic_DNA"/>
</dbReference>
<accession>A0ABD7PK24</accession>
<evidence type="ECO:0000313" key="2">
    <source>
        <dbReference type="Proteomes" id="UP000292036"/>
    </source>
</evidence>
<geneLocation type="plasmid" evidence="1">
    <name>pSM151B_Rh01</name>
</geneLocation>
<gene>
    <name evidence="1" type="ORF">ELI19_27630</name>
</gene>
<dbReference type="RefSeq" id="WP_130728118.1">
    <property type="nucleotide sequence ID" value="NZ_SINY01000015.1"/>
</dbReference>
<sequence length="221" mass="24694">MTPILLSEDNLDALKAIAKRACLAQAVRSAHITEALAYGLGFATQAALLAKTRSVPEFRSFLAEFDQGRFVIRLLQLGYALNENAALFDDDGLRNLPDRTWIDIEANDMGKQNFWFHQCQLRDIPFVYVVRRRKYAELQWDCISVDPAHEAHVQGDRGTDLVRGMFATFQAVARKLPSKALFEGKSMIGSVKGLPIELVPELADAFFAALYKPMQDYGAPA</sequence>
<dbReference type="AlphaFoldDB" id="A0ABD7PK24"/>